<comment type="caution">
    <text evidence="9">The sequence shown here is derived from an EMBL/GenBank/DDBJ whole genome shotgun (WGS) entry which is preliminary data.</text>
</comment>
<evidence type="ECO:0000256" key="7">
    <source>
        <dbReference type="SAM" id="Phobius"/>
    </source>
</evidence>
<evidence type="ECO:0000256" key="5">
    <source>
        <dbReference type="ARBA" id="ARBA00023136"/>
    </source>
</evidence>
<feature type="compositionally biased region" description="Basic and acidic residues" evidence="6">
    <location>
        <begin position="235"/>
        <end position="244"/>
    </location>
</feature>
<feature type="transmembrane region" description="Helical" evidence="7">
    <location>
        <begin position="583"/>
        <end position="600"/>
    </location>
</feature>
<feature type="transmembrane region" description="Helical" evidence="7">
    <location>
        <begin position="468"/>
        <end position="488"/>
    </location>
</feature>
<dbReference type="AlphaFoldDB" id="A0ABD3N7J2"/>
<evidence type="ECO:0000256" key="3">
    <source>
        <dbReference type="ARBA" id="ARBA00022692"/>
    </source>
</evidence>
<feature type="region of interest" description="Disordered" evidence="6">
    <location>
        <begin position="205"/>
        <end position="290"/>
    </location>
</feature>
<keyword evidence="10" id="KW-1185">Reference proteome</keyword>
<feature type="domain" description="Sodium/calcium exchanger membrane region" evidence="8">
    <location>
        <begin position="444"/>
        <end position="595"/>
    </location>
</feature>
<dbReference type="InterPro" id="IPR051359">
    <property type="entry name" value="CaCA_antiporter"/>
</dbReference>
<dbReference type="Gene3D" id="1.20.1420.30">
    <property type="entry name" value="NCX, central ion-binding region"/>
    <property type="match status" value="2"/>
</dbReference>
<feature type="compositionally biased region" description="Basic and acidic residues" evidence="6">
    <location>
        <begin position="275"/>
        <end position="285"/>
    </location>
</feature>
<feature type="transmembrane region" description="Helical" evidence="7">
    <location>
        <begin position="138"/>
        <end position="156"/>
    </location>
</feature>
<keyword evidence="4 7" id="KW-1133">Transmembrane helix</keyword>
<dbReference type="Pfam" id="PF01699">
    <property type="entry name" value="Na_Ca_ex"/>
    <property type="match status" value="2"/>
</dbReference>
<evidence type="ECO:0000259" key="8">
    <source>
        <dbReference type="Pfam" id="PF01699"/>
    </source>
</evidence>
<keyword evidence="5 7" id="KW-0472">Membrane</keyword>
<sequence length="601" mass="66398">MISSEFQIPPPLAGVTLLALGNGSPDVSAVVNAIKANAKEGIPLSLGELTGGGMFVQCVVVGRIVSIGRNAVSTSSAADDNVNGRHATSAANTTNTYTQREEGGVACHAELIRDISMYAISASYVYWMCQLDTIYYRHVVYMFVIYGCYVGVVVMFEVRRYYYSGDNGVVVPGHDDVVLEEGSKLKSSVYTSPDDEDVNVESSFHDVMEPSPSYDDEDQSTLELSQSRQAAVKQPQDRQRDPPGSKHSARIIRVIKIQEERRRKKQQQQLFRPDLVSRRSSKPENNHTATVSNLKLQQRTFSTALFTDAFHELIDHLHQVLITDGCGNKDLSTIQRILVLLESPFVIARKFVTPLPCEGDYHRSMVAFSIALSPIWLFSYLAFKLEEFDPFHVYSNYDGSSKGQVPLVFWPLCLSTMMGCLVLRYAPASSENTTMPLRYTVPIALYGFLIAATWIDVISDQLVNVLEFVGLVLRVPSPIMGMTVLAWGNSVGDYSTNSALAYKGFSSMSMAACFAGPSFNLLIGLGFGLLSQNELLMSEEGLHFISLVPSVRTGFLFLISNCLLAIASGIYHKGVIPSWSSKVFFAVYMCYMTMQAQLLVM</sequence>
<feature type="transmembrane region" description="Helical" evidence="7">
    <location>
        <begin position="437"/>
        <end position="456"/>
    </location>
</feature>
<feature type="transmembrane region" description="Helical" evidence="7">
    <location>
        <begin position="403"/>
        <end position="425"/>
    </location>
</feature>
<evidence type="ECO:0000256" key="1">
    <source>
        <dbReference type="ARBA" id="ARBA00004141"/>
    </source>
</evidence>
<evidence type="ECO:0000256" key="2">
    <source>
        <dbReference type="ARBA" id="ARBA00022448"/>
    </source>
</evidence>
<feature type="transmembrane region" description="Helical" evidence="7">
    <location>
        <begin position="550"/>
        <end position="571"/>
    </location>
</feature>
<dbReference type="EMBL" id="JALLPJ020001342">
    <property type="protein sequence ID" value="KAL3768645.1"/>
    <property type="molecule type" value="Genomic_DNA"/>
</dbReference>
<feature type="transmembrane region" description="Helical" evidence="7">
    <location>
        <begin position="365"/>
        <end position="383"/>
    </location>
</feature>
<dbReference type="PANTHER" id="PTHR12266:SF0">
    <property type="entry name" value="MITOCHONDRIAL SODIUM_CALCIUM EXCHANGER PROTEIN"/>
    <property type="match status" value="1"/>
</dbReference>
<comment type="subcellular location">
    <subcellularLocation>
        <location evidence="1">Membrane</location>
        <topology evidence="1">Multi-pass membrane protein</topology>
    </subcellularLocation>
</comment>
<name>A0ABD3N7J2_9STRA</name>
<keyword evidence="3 7" id="KW-0812">Transmembrane</keyword>
<evidence type="ECO:0000313" key="10">
    <source>
        <dbReference type="Proteomes" id="UP001530400"/>
    </source>
</evidence>
<dbReference type="InterPro" id="IPR004837">
    <property type="entry name" value="NaCa_Exmemb"/>
</dbReference>
<dbReference type="GO" id="GO:0016020">
    <property type="term" value="C:membrane"/>
    <property type="evidence" value="ECO:0007669"/>
    <property type="project" value="UniProtKB-SubCell"/>
</dbReference>
<reference evidence="9 10" key="1">
    <citation type="submission" date="2024-10" db="EMBL/GenBank/DDBJ databases">
        <title>Updated reference genomes for cyclostephanoid diatoms.</title>
        <authorList>
            <person name="Roberts W.R."/>
            <person name="Alverson A.J."/>
        </authorList>
    </citation>
    <scope>NUCLEOTIDE SEQUENCE [LARGE SCALE GENOMIC DNA]</scope>
    <source>
        <strain evidence="9 10">AJA010-31</strain>
    </source>
</reference>
<protein>
    <recommendedName>
        <fullName evidence="8">Sodium/calcium exchanger membrane region domain-containing protein</fullName>
    </recommendedName>
</protein>
<gene>
    <name evidence="9" type="ORF">ACHAWO_001114</name>
</gene>
<dbReference type="Proteomes" id="UP001530400">
    <property type="component" value="Unassembled WGS sequence"/>
</dbReference>
<accession>A0ABD3N7J2</accession>
<proteinExistence type="predicted"/>
<feature type="transmembrane region" description="Helical" evidence="7">
    <location>
        <begin position="509"/>
        <end position="530"/>
    </location>
</feature>
<keyword evidence="2" id="KW-0813">Transport</keyword>
<evidence type="ECO:0000313" key="9">
    <source>
        <dbReference type="EMBL" id="KAL3768645.1"/>
    </source>
</evidence>
<dbReference type="InterPro" id="IPR044880">
    <property type="entry name" value="NCX_ion-bd_dom_sf"/>
</dbReference>
<feature type="domain" description="Sodium/calcium exchanger membrane region" evidence="8">
    <location>
        <begin position="2"/>
        <end position="154"/>
    </location>
</feature>
<evidence type="ECO:0000256" key="4">
    <source>
        <dbReference type="ARBA" id="ARBA00022989"/>
    </source>
</evidence>
<evidence type="ECO:0000256" key="6">
    <source>
        <dbReference type="SAM" id="MobiDB-lite"/>
    </source>
</evidence>
<dbReference type="PANTHER" id="PTHR12266">
    <property type="entry name" value="NA+/CA2+ K+ INDEPENDENT EXCHANGER"/>
    <property type="match status" value="1"/>
</dbReference>
<organism evidence="9 10">
    <name type="scientific">Cyclotella atomus</name>
    <dbReference type="NCBI Taxonomy" id="382360"/>
    <lineage>
        <taxon>Eukaryota</taxon>
        <taxon>Sar</taxon>
        <taxon>Stramenopiles</taxon>
        <taxon>Ochrophyta</taxon>
        <taxon>Bacillariophyta</taxon>
        <taxon>Coscinodiscophyceae</taxon>
        <taxon>Thalassiosirophycidae</taxon>
        <taxon>Stephanodiscales</taxon>
        <taxon>Stephanodiscaceae</taxon>
        <taxon>Cyclotella</taxon>
    </lineage>
</organism>